<reference evidence="3" key="1">
    <citation type="submission" date="2021-02" db="EMBL/GenBank/DDBJ databases">
        <authorList>
            <person name="Syme A R."/>
            <person name="Syme A R."/>
            <person name="Moolhuijzen P."/>
        </authorList>
    </citation>
    <scope>NUCLEOTIDE SEQUENCE</scope>
    <source>
        <strain evidence="3">W1-1</strain>
    </source>
</reference>
<dbReference type="InterPro" id="IPR036397">
    <property type="entry name" value="RNaseH_sf"/>
</dbReference>
<evidence type="ECO:0000313" key="4">
    <source>
        <dbReference type="Proteomes" id="UP000472372"/>
    </source>
</evidence>
<accession>A0A6S6W9A1</accession>
<feature type="compositionally biased region" description="Basic and acidic residues" evidence="1">
    <location>
        <begin position="614"/>
        <end position="623"/>
    </location>
</feature>
<dbReference type="GO" id="GO:0003676">
    <property type="term" value="F:nucleic acid binding"/>
    <property type="evidence" value="ECO:0007669"/>
    <property type="project" value="InterPro"/>
</dbReference>
<dbReference type="InterPro" id="IPR048519">
    <property type="entry name" value="Gfd2/YDR514C-like_C"/>
</dbReference>
<evidence type="ECO:0000259" key="2">
    <source>
        <dbReference type="Pfam" id="PF21762"/>
    </source>
</evidence>
<feature type="compositionally biased region" description="Basic and acidic residues" evidence="1">
    <location>
        <begin position="566"/>
        <end position="583"/>
    </location>
</feature>
<dbReference type="AlphaFoldDB" id="A0A6S6W9A1"/>
<feature type="compositionally biased region" description="Basic and acidic residues" evidence="1">
    <location>
        <begin position="548"/>
        <end position="557"/>
    </location>
</feature>
<dbReference type="Gene3D" id="3.30.420.10">
    <property type="entry name" value="Ribonuclease H-like superfamily/Ribonuclease H"/>
    <property type="match status" value="1"/>
</dbReference>
<dbReference type="PANTHER" id="PTHR28083:SF1">
    <property type="entry name" value="GOOD FOR FULL DBP5 ACTIVITY PROTEIN 2"/>
    <property type="match status" value="1"/>
</dbReference>
<feature type="compositionally biased region" description="Basic residues" evidence="1">
    <location>
        <begin position="673"/>
        <end position="686"/>
    </location>
</feature>
<organism evidence="3 4">
    <name type="scientific">Pyrenophora teres f. teres</name>
    <dbReference type="NCBI Taxonomy" id="97479"/>
    <lineage>
        <taxon>Eukaryota</taxon>
        <taxon>Fungi</taxon>
        <taxon>Dikarya</taxon>
        <taxon>Ascomycota</taxon>
        <taxon>Pezizomycotina</taxon>
        <taxon>Dothideomycetes</taxon>
        <taxon>Pleosporomycetidae</taxon>
        <taxon>Pleosporales</taxon>
        <taxon>Pleosporineae</taxon>
        <taxon>Pleosporaceae</taxon>
        <taxon>Pyrenophora</taxon>
    </lineage>
</organism>
<dbReference type="Pfam" id="PF21762">
    <property type="entry name" value="DEDDh_C"/>
    <property type="match status" value="1"/>
</dbReference>
<dbReference type="PANTHER" id="PTHR28083">
    <property type="entry name" value="GOOD FOR FULL DBP5 ACTIVITY PROTEIN 2"/>
    <property type="match status" value="1"/>
</dbReference>
<dbReference type="Proteomes" id="UP000472372">
    <property type="component" value="Chromosome 7"/>
</dbReference>
<dbReference type="SUPFAM" id="SSF53098">
    <property type="entry name" value="Ribonuclease H-like"/>
    <property type="match status" value="1"/>
</dbReference>
<proteinExistence type="predicted"/>
<evidence type="ECO:0000256" key="1">
    <source>
        <dbReference type="SAM" id="MobiDB-lite"/>
    </source>
</evidence>
<dbReference type="InterPro" id="IPR012337">
    <property type="entry name" value="RNaseH-like_sf"/>
</dbReference>
<gene>
    <name evidence="3" type="ORF">PTTW11_08113</name>
</gene>
<dbReference type="InterPro" id="IPR040151">
    <property type="entry name" value="Gfd2/YDR514C-like"/>
</dbReference>
<sequence>MASSARLDRLRKLIEPDLGVLPDRPACPGPKSDSDDDGGVLLEPTASHVPHSKPTAPNKADLTIKAPVENTDHRFVWVKDAESSFNPNLDSMRLTTAPYPPSGATKLPAIDLQRGDLASARNHYTPIQALAKYPYKYCEKTHMQGIASAFFDQGKFWEREWDLYYVWDLEVTKPLILVRENQVQALLAEINKHLKLGLLITDQQREEGLVLRFPDHPRCLPRYLGRSYSREDVDTMARNAPSENHRAAGEASHPPLKDGTVEEFRQMMEKAAEAQKAKSKASKVKKQQDRLVKNKTMVDQFKRAQRYLGLRATIQDGGMHGLSPAIDPLMPAPFAFDQSVVFVCIDVESFERDHNKITEVGVATLDTEDLVGVAPGVDGEAWRDLIQARHFRIKEYRHLINHDFVKGCPDSFKFGQSTVIPLGEARDHVARCFQPPFGAQVIDADESMESTEPRRIIFLGHDTMSDIDYLKKLKFDPSTENIVELMDTATMYRVWHRDQQSTGLGKILADLGIAGWDLHNAGNDAVYTVQAMLAVCVREAAMRGTQLDELREKERTSRLNSALEEAEQKAQYDAEGWSDHEADGDGGGPVPLAVSGMPNSLPAQSRAIPQYDGASDRGREWGRGRGGIAVSGDYGHGRSQGGLTSNSADDYRRRSEQRVRRGSVQAQGEGRGRSRGRSFGRGRGRGRGQSDSYLAGAVQDHW</sequence>
<evidence type="ECO:0000313" key="3">
    <source>
        <dbReference type="EMBL" id="CAE7195261.1"/>
    </source>
</evidence>
<feature type="domain" description="Gfd2/YDR514C-like C-terminal" evidence="2">
    <location>
        <begin position="341"/>
        <end position="534"/>
    </location>
</feature>
<feature type="region of interest" description="Disordered" evidence="1">
    <location>
        <begin position="15"/>
        <end position="59"/>
    </location>
</feature>
<feature type="compositionally biased region" description="Basic and acidic residues" evidence="1">
    <location>
        <begin position="649"/>
        <end position="659"/>
    </location>
</feature>
<dbReference type="GO" id="GO:0005634">
    <property type="term" value="C:nucleus"/>
    <property type="evidence" value="ECO:0007669"/>
    <property type="project" value="TreeGrafter"/>
</dbReference>
<name>A0A6S6W9A1_9PLEO</name>
<protein>
    <recommendedName>
        <fullName evidence="2">Gfd2/YDR514C-like C-terminal domain-containing protein</fullName>
    </recommendedName>
</protein>
<dbReference type="EMBL" id="HG992983">
    <property type="protein sequence ID" value="CAE7195261.1"/>
    <property type="molecule type" value="Genomic_DNA"/>
</dbReference>
<feature type="region of interest" description="Disordered" evidence="1">
    <location>
        <begin position="548"/>
        <end position="702"/>
    </location>
</feature>